<accession>A0A165NS17</accession>
<sequence>MGRGDRIQSARRAWKSGTARTSFMQRTARARNEDRSYSGRRTSRYALQDMRNRVGGKRSGESDERSVLGDTQPRARFTVRA</sequence>
<name>A0A165NS17_EXIGL</name>
<evidence type="ECO:0000256" key="1">
    <source>
        <dbReference type="SAM" id="MobiDB-lite"/>
    </source>
</evidence>
<dbReference type="EMBL" id="KV425896">
    <property type="protein sequence ID" value="KZW01139.1"/>
    <property type="molecule type" value="Genomic_DNA"/>
</dbReference>
<feature type="region of interest" description="Disordered" evidence="1">
    <location>
        <begin position="1"/>
        <end position="81"/>
    </location>
</feature>
<dbReference type="AlphaFoldDB" id="A0A165NS17"/>
<proteinExistence type="predicted"/>
<evidence type="ECO:0000313" key="2">
    <source>
        <dbReference type="EMBL" id="KZW01139.1"/>
    </source>
</evidence>
<organism evidence="2 3">
    <name type="scientific">Exidia glandulosa HHB12029</name>
    <dbReference type="NCBI Taxonomy" id="1314781"/>
    <lineage>
        <taxon>Eukaryota</taxon>
        <taxon>Fungi</taxon>
        <taxon>Dikarya</taxon>
        <taxon>Basidiomycota</taxon>
        <taxon>Agaricomycotina</taxon>
        <taxon>Agaricomycetes</taxon>
        <taxon>Auriculariales</taxon>
        <taxon>Exidiaceae</taxon>
        <taxon>Exidia</taxon>
    </lineage>
</organism>
<keyword evidence="3" id="KW-1185">Reference proteome</keyword>
<reference evidence="2 3" key="1">
    <citation type="journal article" date="2016" name="Mol. Biol. Evol.">
        <title>Comparative Genomics of Early-Diverging Mushroom-Forming Fungi Provides Insights into the Origins of Lignocellulose Decay Capabilities.</title>
        <authorList>
            <person name="Nagy L.G."/>
            <person name="Riley R."/>
            <person name="Tritt A."/>
            <person name="Adam C."/>
            <person name="Daum C."/>
            <person name="Floudas D."/>
            <person name="Sun H."/>
            <person name="Yadav J.S."/>
            <person name="Pangilinan J."/>
            <person name="Larsson K.H."/>
            <person name="Matsuura K."/>
            <person name="Barry K."/>
            <person name="Labutti K."/>
            <person name="Kuo R."/>
            <person name="Ohm R.A."/>
            <person name="Bhattacharya S.S."/>
            <person name="Shirouzu T."/>
            <person name="Yoshinaga Y."/>
            <person name="Martin F.M."/>
            <person name="Grigoriev I.V."/>
            <person name="Hibbett D.S."/>
        </authorList>
    </citation>
    <scope>NUCLEOTIDE SEQUENCE [LARGE SCALE GENOMIC DNA]</scope>
    <source>
        <strain evidence="2 3">HHB12029</strain>
    </source>
</reference>
<feature type="compositionally biased region" description="Basic and acidic residues" evidence="1">
    <location>
        <begin position="58"/>
        <end position="67"/>
    </location>
</feature>
<dbReference type="InParanoid" id="A0A165NS17"/>
<evidence type="ECO:0000313" key="3">
    <source>
        <dbReference type="Proteomes" id="UP000077266"/>
    </source>
</evidence>
<protein>
    <submittedName>
        <fullName evidence="2">Uncharacterized protein</fullName>
    </submittedName>
</protein>
<gene>
    <name evidence="2" type="ORF">EXIGLDRAFT_100841</name>
</gene>
<dbReference type="Proteomes" id="UP000077266">
    <property type="component" value="Unassembled WGS sequence"/>
</dbReference>